<keyword evidence="3" id="KW-0150">Chloroplast</keyword>
<keyword evidence="4" id="KW-0934">Plastid</keyword>
<dbReference type="OrthoDB" id="426718at2759"/>
<evidence type="ECO:0000259" key="9">
    <source>
        <dbReference type="Pfam" id="PF01764"/>
    </source>
</evidence>
<feature type="domain" description="Fungal lipase-type" evidence="9">
    <location>
        <begin position="218"/>
        <end position="364"/>
    </location>
</feature>
<keyword evidence="6" id="KW-0809">Transit peptide</keyword>
<evidence type="ECO:0000256" key="1">
    <source>
        <dbReference type="ARBA" id="ARBA00004229"/>
    </source>
</evidence>
<dbReference type="PANTHER" id="PTHR31403:SF11">
    <property type="entry name" value="OS12G0614500 PROTEIN"/>
    <property type="match status" value="1"/>
</dbReference>
<keyword evidence="8" id="KW-0443">Lipid metabolism</keyword>
<accession>A0A5N6QAD2</accession>
<dbReference type="Gene3D" id="3.40.50.1820">
    <property type="entry name" value="alpha/beta hydrolase"/>
    <property type="match status" value="1"/>
</dbReference>
<comment type="subcellular location">
    <subcellularLocation>
        <location evidence="1">Plastid</location>
        <location evidence="1">Chloroplast</location>
    </subcellularLocation>
</comment>
<evidence type="ECO:0000256" key="8">
    <source>
        <dbReference type="ARBA" id="ARBA00023098"/>
    </source>
</evidence>
<evidence type="ECO:0000256" key="4">
    <source>
        <dbReference type="ARBA" id="ARBA00022640"/>
    </source>
</evidence>
<dbReference type="GO" id="GO:0016042">
    <property type="term" value="P:lipid catabolic process"/>
    <property type="evidence" value="ECO:0007669"/>
    <property type="project" value="UniProtKB-KW"/>
</dbReference>
<dbReference type="Pfam" id="PF01764">
    <property type="entry name" value="Lipase_3"/>
    <property type="match status" value="1"/>
</dbReference>
<evidence type="ECO:0000256" key="2">
    <source>
        <dbReference type="ARBA" id="ARBA00010701"/>
    </source>
</evidence>
<name>A0A5N6QAD2_9ROSI</name>
<evidence type="ECO:0000256" key="5">
    <source>
        <dbReference type="ARBA" id="ARBA00022801"/>
    </source>
</evidence>
<proteinExistence type="inferred from homology"/>
<dbReference type="FunFam" id="3.40.50.1820:FF:000065">
    <property type="entry name" value="Phospholipase A1-II 3"/>
    <property type="match status" value="1"/>
</dbReference>
<dbReference type="AlphaFoldDB" id="A0A5N6QAD2"/>
<dbReference type="CDD" id="cd00519">
    <property type="entry name" value="Lipase_3"/>
    <property type="match status" value="1"/>
</dbReference>
<keyword evidence="7" id="KW-0442">Lipid degradation</keyword>
<gene>
    <name evidence="10" type="ORF">FH972_000883</name>
</gene>
<protein>
    <recommendedName>
        <fullName evidence="9">Fungal lipase-type domain-containing protein</fullName>
    </recommendedName>
</protein>
<dbReference type="SUPFAM" id="SSF53474">
    <property type="entry name" value="alpha/beta-Hydrolases"/>
    <property type="match status" value="1"/>
</dbReference>
<evidence type="ECO:0000313" key="10">
    <source>
        <dbReference type="EMBL" id="KAE7996135.1"/>
    </source>
</evidence>
<evidence type="ECO:0000313" key="11">
    <source>
        <dbReference type="Proteomes" id="UP000327013"/>
    </source>
</evidence>
<dbReference type="Proteomes" id="UP000327013">
    <property type="component" value="Chromosome 1"/>
</dbReference>
<evidence type="ECO:0000256" key="6">
    <source>
        <dbReference type="ARBA" id="ARBA00022946"/>
    </source>
</evidence>
<dbReference type="GO" id="GO:0008970">
    <property type="term" value="F:phospholipase A1 activity"/>
    <property type="evidence" value="ECO:0007669"/>
    <property type="project" value="UniProtKB-ARBA"/>
</dbReference>
<dbReference type="PANTHER" id="PTHR31403">
    <property type="entry name" value="PHOSPHOLIPASE A1-IBETA2, CHLOROPLASTIC"/>
    <property type="match status" value="1"/>
</dbReference>
<keyword evidence="11" id="KW-1185">Reference proteome</keyword>
<evidence type="ECO:0000256" key="7">
    <source>
        <dbReference type="ARBA" id="ARBA00022963"/>
    </source>
</evidence>
<dbReference type="InterPro" id="IPR002921">
    <property type="entry name" value="Fungal_lipase-type"/>
</dbReference>
<sequence>MALSTMIYNHLPTTQYSCSMTKLSVVHAHQQALLDPPQTKPSNPALRLAESLSHLLHLHLETPPRTELHQSIWDSFSEEKHSTPTTSPKEVIAHKWREIHGSSDWDNLLDPLPPWLRREVVKYGEFAQATYDAFDFDSFSEYCGSCRYNRKHLFEKLDLTSNGYKVTNYIYAMSHIDMPQWLERSHLADTWSKDSNWMGYVAVSDDEETRRIGRRDIVVAWRGTVAPSEWYEDMQRKLEPFGQRDAKVERGFHSLYTSKNESTRYNKTSASEQVMKEVTRLVEMHREKGEQVSLTITGHSLGGALALLNAHEAASTIPNLPVSVISFGAPRVGNVAFRDELHQLGVKTLRVVVKQDMVPRMPGLVFNEGLQKFDDITGTLEWVYTHVGAELKLDVRSSPYLKRGLDLVGFHSLETYLHLVDGFHGTTTTFRSDARRDVALVNKACDMLVDELRIPRCWYQLANKGLVCNGHGRWVKPKRDPEDIPSPAREKSVDAFVDRMQTQDVLESVLYAV</sequence>
<dbReference type="EMBL" id="CM017321">
    <property type="protein sequence ID" value="KAE7996135.1"/>
    <property type="molecule type" value="Genomic_DNA"/>
</dbReference>
<keyword evidence="5" id="KW-0378">Hydrolase</keyword>
<evidence type="ECO:0000256" key="3">
    <source>
        <dbReference type="ARBA" id="ARBA00022528"/>
    </source>
</evidence>
<reference evidence="10 11" key="1">
    <citation type="submission" date="2019-06" db="EMBL/GenBank/DDBJ databases">
        <title>A chromosomal-level reference genome of Carpinus fangiana (Coryloideae, Betulaceae).</title>
        <authorList>
            <person name="Yang X."/>
            <person name="Wang Z."/>
            <person name="Zhang L."/>
            <person name="Hao G."/>
            <person name="Liu J."/>
            <person name="Yang Y."/>
        </authorList>
    </citation>
    <scope>NUCLEOTIDE SEQUENCE [LARGE SCALE GENOMIC DNA]</scope>
    <source>
        <strain evidence="10">Cfa_2016G</strain>
        <tissue evidence="10">Leaf</tissue>
    </source>
</reference>
<dbReference type="InterPro" id="IPR029058">
    <property type="entry name" value="AB_hydrolase_fold"/>
</dbReference>
<dbReference type="GO" id="GO:0047714">
    <property type="term" value="F:galactolipase activity"/>
    <property type="evidence" value="ECO:0007669"/>
    <property type="project" value="UniProtKB-ARBA"/>
</dbReference>
<comment type="similarity">
    <text evidence="2">Belongs to the AB hydrolase superfamily. Lipase family.</text>
</comment>
<organism evidence="10 11">
    <name type="scientific">Carpinus fangiana</name>
    <dbReference type="NCBI Taxonomy" id="176857"/>
    <lineage>
        <taxon>Eukaryota</taxon>
        <taxon>Viridiplantae</taxon>
        <taxon>Streptophyta</taxon>
        <taxon>Embryophyta</taxon>
        <taxon>Tracheophyta</taxon>
        <taxon>Spermatophyta</taxon>
        <taxon>Magnoliopsida</taxon>
        <taxon>eudicotyledons</taxon>
        <taxon>Gunneridae</taxon>
        <taxon>Pentapetalae</taxon>
        <taxon>rosids</taxon>
        <taxon>fabids</taxon>
        <taxon>Fagales</taxon>
        <taxon>Betulaceae</taxon>
        <taxon>Carpinus</taxon>
    </lineage>
</organism>
<dbReference type="GO" id="GO:0009507">
    <property type="term" value="C:chloroplast"/>
    <property type="evidence" value="ECO:0007669"/>
    <property type="project" value="UniProtKB-SubCell"/>
</dbReference>